<dbReference type="Proteomes" id="UP001055879">
    <property type="component" value="Linkage Group LG12"/>
</dbReference>
<comment type="caution">
    <text evidence="1">The sequence shown here is derived from an EMBL/GenBank/DDBJ whole genome shotgun (WGS) entry which is preliminary data.</text>
</comment>
<proteinExistence type="predicted"/>
<keyword evidence="2" id="KW-1185">Reference proteome</keyword>
<reference evidence="1 2" key="2">
    <citation type="journal article" date="2022" name="Mol. Ecol. Resour.">
        <title>The genomes of chicory, endive, great burdock and yacon provide insights into Asteraceae paleo-polyploidization history and plant inulin production.</title>
        <authorList>
            <person name="Fan W."/>
            <person name="Wang S."/>
            <person name="Wang H."/>
            <person name="Wang A."/>
            <person name="Jiang F."/>
            <person name="Liu H."/>
            <person name="Zhao H."/>
            <person name="Xu D."/>
            <person name="Zhang Y."/>
        </authorList>
    </citation>
    <scope>NUCLEOTIDE SEQUENCE [LARGE SCALE GENOMIC DNA]</scope>
    <source>
        <strain evidence="2">cv. Niubang</strain>
    </source>
</reference>
<protein>
    <submittedName>
        <fullName evidence="1">Uncharacterized protein</fullName>
    </submittedName>
</protein>
<gene>
    <name evidence="1" type="ORF">L6452_34122</name>
</gene>
<accession>A0ACB8YIX6</accession>
<evidence type="ECO:0000313" key="1">
    <source>
        <dbReference type="EMBL" id="KAI3684894.1"/>
    </source>
</evidence>
<dbReference type="EMBL" id="CM042058">
    <property type="protein sequence ID" value="KAI3684894.1"/>
    <property type="molecule type" value="Genomic_DNA"/>
</dbReference>
<sequence length="428" mass="47553">MESANFHHHQQEEDHQILVDSSCYGLAWYQNPILNGTRNTTNSRDVKQQINHNIDPARCLSTSTPPMAQDMGLPWSTTISMESFMGHEVQHLARIKHELSVSGSYPEIISSSPTSSIEDLHLQSSPSYMSKNNDQRIIRYNNDNNQDMLLKTFSNGCQIRGDHQLMNHQINPSPVESSISYSNDTNNCYRGTFSQIFPTLNIPSLNQSSSTSSFDINLPALDPLIGSPTLDGSLIRSYQPSSLNGHNIGVGLFRETCLSYGLDQMHHQPNHPQEVCLGKISPTSFITETTEAKRLASNYMDAKADTPPKKSKLELRPSCPPLKVRKEKLGDRISALQQMVAPFGKTDTASVLMEAIGYIKFLQNQVETLSVPYMNSTQKASRTSSRGGSIKDVNEETKRDLRSRGLCLVPLPCLSYVTYGGGSIWATP</sequence>
<organism evidence="1 2">
    <name type="scientific">Arctium lappa</name>
    <name type="common">Greater burdock</name>
    <name type="synonym">Lappa major</name>
    <dbReference type="NCBI Taxonomy" id="4217"/>
    <lineage>
        <taxon>Eukaryota</taxon>
        <taxon>Viridiplantae</taxon>
        <taxon>Streptophyta</taxon>
        <taxon>Embryophyta</taxon>
        <taxon>Tracheophyta</taxon>
        <taxon>Spermatophyta</taxon>
        <taxon>Magnoliopsida</taxon>
        <taxon>eudicotyledons</taxon>
        <taxon>Gunneridae</taxon>
        <taxon>Pentapetalae</taxon>
        <taxon>asterids</taxon>
        <taxon>campanulids</taxon>
        <taxon>Asterales</taxon>
        <taxon>Asteraceae</taxon>
        <taxon>Carduoideae</taxon>
        <taxon>Cardueae</taxon>
        <taxon>Arctiinae</taxon>
        <taxon>Arctium</taxon>
    </lineage>
</organism>
<name>A0ACB8YIX6_ARCLA</name>
<reference evidence="2" key="1">
    <citation type="journal article" date="2022" name="Mol. Ecol. Resour.">
        <title>The genomes of chicory, endive, great burdock and yacon provide insights into Asteraceae palaeo-polyploidization history and plant inulin production.</title>
        <authorList>
            <person name="Fan W."/>
            <person name="Wang S."/>
            <person name="Wang H."/>
            <person name="Wang A."/>
            <person name="Jiang F."/>
            <person name="Liu H."/>
            <person name="Zhao H."/>
            <person name="Xu D."/>
            <person name="Zhang Y."/>
        </authorList>
    </citation>
    <scope>NUCLEOTIDE SEQUENCE [LARGE SCALE GENOMIC DNA]</scope>
    <source>
        <strain evidence="2">cv. Niubang</strain>
    </source>
</reference>
<evidence type="ECO:0000313" key="2">
    <source>
        <dbReference type="Proteomes" id="UP001055879"/>
    </source>
</evidence>